<dbReference type="InterPro" id="IPR006328">
    <property type="entry name" value="2-HAD"/>
</dbReference>
<dbReference type="InterPro" id="IPR023214">
    <property type="entry name" value="HAD_sf"/>
</dbReference>
<dbReference type="SFLD" id="SFLDS00003">
    <property type="entry name" value="Haloacid_Dehalogenase"/>
    <property type="match status" value="1"/>
</dbReference>
<dbReference type="InterPro" id="IPR023198">
    <property type="entry name" value="PGP-like_dom2"/>
</dbReference>
<keyword evidence="4" id="KW-1185">Reference proteome</keyword>
<dbReference type="GO" id="GO:0019120">
    <property type="term" value="F:hydrolase activity, acting on acid halide bonds, in C-halide compounds"/>
    <property type="evidence" value="ECO:0007669"/>
    <property type="project" value="InterPro"/>
</dbReference>
<proteinExistence type="inferred from homology"/>
<accession>A0A6A6CTN2</accession>
<name>A0A6A6CTN2_ZASCE</name>
<dbReference type="InterPro" id="IPR036412">
    <property type="entry name" value="HAD-like_sf"/>
</dbReference>
<dbReference type="Gene3D" id="3.40.50.1000">
    <property type="entry name" value="HAD superfamily/HAD-like"/>
    <property type="match status" value="1"/>
</dbReference>
<comment type="similarity">
    <text evidence="1">Belongs to the HAD-like hydrolase superfamily. S-2-haloalkanoic acid dehalogenase family.</text>
</comment>
<dbReference type="OrthoDB" id="3636474at2759"/>
<dbReference type="RefSeq" id="XP_033670409.1">
    <property type="nucleotide sequence ID" value="XM_033816163.1"/>
</dbReference>
<dbReference type="InterPro" id="IPR006439">
    <property type="entry name" value="HAD-SF_hydro_IA"/>
</dbReference>
<dbReference type="NCBIfam" id="TIGR01428">
    <property type="entry name" value="HAD_type_II"/>
    <property type="match status" value="1"/>
</dbReference>
<dbReference type="Gene3D" id="1.10.150.240">
    <property type="entry name" value="Putative phosphatase, domain 2"/>
    <property type="match status" value="1"/>
</dbReference>
<protein>
    <recommendedName>
        <fullName evidence="5">Haloacid dehalogenase, type II</fullName>
    </recommendedName>
</protein>
<organism evidence="3 4">
    <name type="scientific">Zasmidium cellare ATCC 36951</name>
    <dbReference type="NCBI Taxonomy" id="1080233"/>
    <lineage>
        <taxon>Eukaryota</taxon>
        <taxon>Fungi</taxon>
        <taxon>Dikarya</taxon>
        <taxon>Ascomycota</taxon>
        <taxon>Pezizomycotina</taxon>
        <taxon>Dothideomycetes</taxon>
        <taxon>Dothideomycetidae</taxon>
        <taxon>Mycosphaerellales</taxon>
        <taxon>Mycosphaerellaceae</taxon>
        <taxon>Zasmidium</taxon>
    </lineage>
</organism>
<dbReference type="Pfam" id="PF00702">
    <property type="entry name" value="Hydrolase"/>
    <property type="match status" value="1"/>
</dbReference>
<dbReference type="Proteomes" id="UP000799537">
    <property type="component" value="Unassembled WGS sequence"/>
</dbReference>
<evidence type="ECO:0000313" key="4">
    <source>
        <dbReference type="Proteomes" id="UP000799537"/>
    </source>
</evidence>
<dbReference type="GeneID" id="54569435"/>
<dbReference type="InterPro" id="IPR051540">
    <property type="entry name" value="S-2-haloacid_dehalogenase"/>
</dbReference>
<dbReference type="PANTHER" id="PTHR43316">
    <property type="entry name" value="HYDROLASE, HALOACID DELAHOGENASE-RELATED"/>
    <property type="match status" value="1"/>
</dbReference>
<evidence type="ECO:0000256" key="2">
    <source>
        <dbReference type="ARBA" id="ARBA00022801"/>
    </source>
</evidence>
<dbReference type="EMBL" id="ML993587">
    <property type="protein sequence ID" value="KAF2169520.1"/>
    <property type="molecule type" value="Genomic_DNA"/>
</dbReference>
<keyword evidence="2" id="KW-0378">Hydrolase</keyword>
<dbReference type="PRINTS" id="PR00413">
    <property type="entry name" value="HADHALOGNASE"/>
</dbReference>
<dbReference type="PANTHER" id="PTHR43316:SF3">
    <property type="entry name" value="HALOACID DEHALOGENASE, TYPE II (AFU_ORTHOLOGUE AFUA_2G07750)-RELATED"/>
    <property type="match status" value="1"/>
</dbReference>
<evidence type="ECO:0000313" key="3">
    <source>
        <dbReference type="EMBL" id="KAF2169520.1"/>
    </source>
</evidence>
<dbReference type="GO" id="GO:0016791">
    <property type="term" value="F:phosphatase activity"/>
    <property type="evidence" value="ECO:0007669"/>
    <property type="project" value="UniProtKB-ARBA"/>
</dbReference>
<dbReference type="AlphaFoldDB" id="A0A6A6CTN2"/>
<gene>
    <name evidence="3" type="ORF">M409DRAFT_64637</name>
</gene>
<dbReference type="SFLD" id="SFLDG01129">
    <property type="entry name" value="C1.5:_HAD__Beta-PGM__Phosphata"/>
    <property type="match status" value="1"/>
</dbReference>
<dbReference type="SUPFAM" id="SSF56784">
    <property type="entry name" value="HAD-like"/>
    <property type="match status" value="1"/>
</dbReference>
<reference evidence="3" key="1">
    <citation type="journal article" date="2020" name="Stud. Mycol.">
        <title>101 Dothideomycetes genomes: a test case for predicting lifestyles and emergence of pathogens.</title>
        <authorList>
            <person name="Haridas S."/>
            <person name="Albert R."/>
            <person name="Binder M."/>
            <person name="Bloem J."/>
            <person name="Labutti K."/>
            <person name="Salamov A."/>
            <person name="Andreopoulos B."/>
            <person name="Baker S."/>
            <person name="Barry K."/>
            <person name="Bills G."/>
            <person name="Bluhm B."/>
            <person name="Cannon C."/>
            <person name="Castanera R."/>
            <person name="Culley D."/>
            <person name="Daum C."/>
            <person name="Ezra D."/>
            <person name="Gonzalez J."/>
            <person name="Henrissat B."/>
            <person name="Kuo A."/>
            <person name="Liang C."/>
            <person name="Lipzen A."/>
            <person name="Lutzoni F."/>
            <person name="Magnuson J."/>
            <person name="Mondo S."/>
            <person name="Nolan M."/>
            <person name="Ohm R."/>
            <person name="Pangilinan J."/>
            <person name="Park H.-J."/>
            <person name="Ramirez L."/>
            <person name="Alfaro M."/>
            <person name="Sun H."/>
            <person name="Tritt A."/>
            <person name="Yoshinaga Y."/>
            <person name="Zwiers L.-H."/>
            <person name="Turgeon B."/>
            <person name="Goodwin S."/>
            <person name="Spatafora J."/>
            <person name="Crous P."/>
            <person name="Grigoriev I."/>
        </authorList>
    </citation>
    <scope>NUCLEOTIDE SEQUENCE</scope>
    <source>
        <strain evidence="3">ATCC 36951</strain>
    </source>
</reference>
<sequence>MPIKAVLFDYMGTCLDWHTGITNIFPSTIPQPDRSDFALEWRQLYFDTNAARQGRGDPPEDIDITHRMTLDEMLTRPRWQAHAELFTEEVKTKCIAQWHHQTAWDDTRPALLKLRQRGYEVFVHANGTTRLQLDITRSAGLSDCFDMLFSSELIGTIKPARENYDKCLGLIKRKPEECVMVAAHGYDVRGAKNVGMKTVYIYRWTDDINEDHAKMKGEFDAYLEGGMQGLDEVVAELG</sequence>
<evidence type="ECO:0008006" key="5">
    <source>
        <dbReference type="Google" id="ProtNLM"/>
    </source>
</evidence>
<evidence type="ECO:0000256" key="1">
    <source>
        <dbReference type="ARBA" id="ARBA00008106"/>
    </source>
</evidence>